<feature type="domain" description="Cellobiose dehydrogenase-like cytochrome" evidence="3">
    <location>
        <begin position="127"/>
        <end position="256"/>
    </location>
</feature>
<dbReference type="OrthoDB" id="19261at2759"/>
<dbReference type="PANTHER" id="PTHR47797:SF3">
    <property type="entry name" value="CYTOCHROME B561 DOMAIN-CONTAINING PROTEIN"/>
    <property type="match status" value="1"/>
</dbReference>
<feature type="transmembrane region" description="Helical" evidence="2">
    <location>
        <begin position="305"/>
        <end position="325"/>
    </location>
</feature>
<proteinExistence type="predicted"/>
<dbReference type="InterPro" id="IPR015920">
    <property type="entry name" value="Cellobiose_DH-like_cyt"/>
</dbReference>
<evidence type="ECO:0000259" key="3">
    <source>
        <dbReference type="Pfam" id="PF16010"/>
    </source>
</evidence>
<feature type="region of interest" description="Disordered" evidence="1">
    <location>
        <begin position="1"/>
        <end position="20"/>
    </location>
</feature>
<keyword evidence="2" id="KW-1133">Transmembrane helix</keyword>
<keyword evidence="2" id="KW-0472">Membrane</keyword>
<dbReference type="CDD" id="cd08760">
    <property type="entry name" value="Cyt_b561_FRRS1_like"/>
    <property type="match status" value="1"/>
</dbReference>
<keyword evidence="5" id="KW-1185">Reference proteome</keyword>
<evidence type="ECO:0000313" key="5">
    <source>
        <dbReference type="Proteomes" id="UP000193642"/>
    </source>
</evidence>
<comment type="caution">
    <text evidence="4">The sequence shown here is derived from an EMBL/GenBank/DDBJ whole genome shotgun (WGS) entry which is preliminary data.</text>
</comment>
<dbReference type="CDD" id="cd09630">
    <property type="entry name" value="CDH_like_cytochrome"/>
    <property type="match status" value="1"/>
</dbReference>
<organism evidence="4 5">
    <name type="scientific">Rhizoclosmatium globosum</name>
    <dbReference type="NCBI Taxonomy" id="329046"/>
    <lineage>
        <taxon>Eukaryota</taxon>
        <taxon>Fungi</taxon>
        <taxon>Fungi incertae sedis</taxon>
        <taxon>Chytridiomycota</taxon>
        <taxon>Chytridiomycota incertae sedis</taxon>
        <taxon>Chytridiomycetes</taxon>
        <taxon>Chytridiales</taxon>
        <taxon>Chytriomycetaceae</taxon>
        <taxon>Rhizoclosmatium</taxon>
    </lineage>
</organism>
<dbReference type="Proteomes" id="UP000193642">
    <property type="component" value="Unassembled WGS sequence"/>
</dbReference>
<dbReference type="EMBL" id="MCGO01000036">
    <property type="protein sequence ID" value="ORY40144.1"/>
    <property type="molecule type" value="Genomic_DNA"/>
</dbReference>
<dbReference type="Gene3D" id="2.60.40.1210">
    <property type="entry name" value="Cellobiose dehydrogenase, cytochrome domain"/>
    <property type="match status" value="1"/>
</dbReference>
<feature type="transmembrane region" description="Helical" evidence="2">
    <location>
        <begin position="345"/>
        <end position="370"/>
    </location>
</feature>
<dbReference type="PANTHER" id="PTHR47797">
    <property type="entry name" value="DEHYDROGENASE, PUTATIVE (AFU_ORTHOLOGUE AFUA_8G05805)-RELATED"/>
    <property type="match status" value="1"/>
</dbReference>
<evidence type="ECO:0000313" key="4">
    <source>
        <dbReference type="EMBL" id="ORY40144.1"/>
    </source>
</evidence>
<dbReference type="SUPFAM" id="SSF49344">
    <property type="entry name" value="CBD9-like"/>
    <property type="match status" value="1"/>
</dbReference>
<gene>
    <name evidence="4" type="ORF">BCR33DRAFT_370892</name>
</gene>
<reference evidence="4 5" key="1">
    <citation type="submission" date="2016-07" db="EMBL/GenBank/DDBJ databases">
        <title>Pervasive Adenine N6-methylation of Active Genes in Fungi.</title>
        <authorList>
            <consortium name="DOE Joint Genome Institute"/>
            <person name="Mondo S.J."/>
            <person name="Dannebaum R.O."/>
            <person name="Kuo R.C."/>
            <person name="Labutti K."/>
            <person name="Haridas S."/>
            <person name="Kuo A."/>
            <person name="Salamov A."/>
            <person name="Ahrendt S.R."/>
            <person name="Lipzen A."/>
            <person name="Sullivan W."/>
            <person name="Andreopoulos W.B."/>
            <person name="Clum A."/>
            <person name="Lindquist E."/>
            <person name="Daum C."/>
            <person name="Ramamoorthy G.K."/>
            <person name="Gryganskyi A."/>
            <person name="Culley D."/>
            <person name="Magnuson J.K."/>
            <person name="James T.Y."/>
            <person name="O'Malley M.A."/>
            <person name="Stajich J.E."/>
            <person name="Spatafora J.W."/>
            <person name="Visel A."/>
            <person name="Grigoriev I.V."/>
        </authorList>
    </citation>
    <scope>NUCLEOTIDE SEQUENCE [LARGE SCALE GENOMIC DNA]</scope>
    <source>
        <strain evidence="4 5">JEL800</strain>
    </source>
</reference>
<feature type="transmembrane region" description="Helical" evidence="2">
    <location>
        <begin position="271"/>
        <end position="293"/>
    </location>
</feature>
<accession>A0A1Y2BZP9</accession>
<dbReference type="AlphaFoldDB" id="A0A1Y2BZP9"/>
<sequence length="396" mass="41716">MPAMMAASNNPPFNRDDPASGLYRHDTYVSFYLEIPSPSVANPPPPPPPATTAPAVVAPPPTTAAAVAPAVTTTVVGTTTATATTSKAAATTIINIPTFVHSNGSSTYCYDTKLTFCVATIKDASTITFTMYSTVKGWISIGTGSFMDGSTMFVAWKDGSDVLITQRIGKGHDQPPLAPKPIFTKVATPASVTIPAAFSGLIASFQIPASSNLVSASGPTNFIFATSNDPVAKPSDVNSMYPQHSVSGAFTLDVSKGGVGTTAEKSGVDLILLHGIAMFIAWAVVPPVAIFIARYLKKALGHKWYLSHVGLFLFGTGGLIVMGLVTVEVNLAPGVTRFIGSSVHGIMGTVIALALYPLQCVLGFASNYFFDENRKKVAVIDQVHWWVGRTIVCWRL</sequence>
<dbReference type="Pfam" id="PF16010">
    <property type="entry name" value="CDH-cyt"/>
    <property type="match status" value="1"/>
</dbReference>
<keyword evidence="2" id="KW-0812">Transmembrane</keyword>
<evidence type="ECO:0000256" key="1">
    <source>
        <dbReference type="SAM" id="MobiDB-lite"/>
    </source>
</evidence>
<protein>
    <recommendedName>
        <fullName evidence="3">Cellobiose dehydrogenase-like cytochrome domain-containing protein</fullName>
    </recommendedName>
</protein>
<dbReference type="STRING" id="329046.A0A1Y2BZP9"/>
<name>A0A1Y2BZP9_9FUNG</name>
<evidence type="ECO:0000256" key="2">
    <source>
        <dbReference type="SAM" id="Phobius"/>
    </source>
</evidence>